<dbReference type="SUPFAM" id="SSF55729">
    <property type="entry name" value="Acyl-CoA N-acyltransferases (Nat)"/>
    <property type="match status" value="1"/>
</dbReference>
<dbReference type="OrthoDB" id="341858at2"/>
<dbReference type="InterPro" id="IPR016181">
    <property type="entry name" value="Acyl_CoA_acyltransferase"/>
</dbReference>
<organism evidence="2 3">
    <name type="scientific">Tritonibacter mobilis F1926</name>
    <dbReference type="NCBI Taxonomy" id="1265309"/>
    <lineage>
        <taxon>Bacteria</taxon>
        <taxon>Pseudomonadati</taxon>
        <taxon>Pseudomonadota</taxon>
        <taxon>Alphaproteobacteria</taxon>
        <taxon>Rhodobacterales</taxon>
        <taxon>Paracoccaceae</taxon>
        <taxon>Tritonibacter</taxon>
    </lineage>
</organism>
<gene>
    <name evidence="2" type="ORF">K529_008785</name>
</gene>
<dbReference type="EMBL" id="CP015230">
    <property type="protein sequence ID" value="ANP40858.1"/>
    <property type="molecule type" value="Genomic_DNA"/>
</dbReference>
<dbReference type="Proteomes" id="UP000013243">
    <property type="component" value="Chromosome"/>
</dbReference>
<sequence>MFDLGSAAVMPRTLKRTETIRALPQSTEFSRALQVLGQRPMRLDRMQDMLVLRRKVWGLPVAMINRAELHKPARLLEILQEEGLQRTPVILSPERPVPELARLGALPLMTPACVGVVDIPPDRALRRSGLEQKWRNRLSHAETQALRITRQNMPMAPDHWLLRADAAQQKRRRYRSWPTALTLAYGEANRGAAKLFEAHEGRETVAGILVLTHGDGATYHIAHSTDRGRSLSAHNLLMWNAMEWLASKGIRQLDLGVINTEDASGLARFKLGTGARLERLGGTWLYWPPMGRRLAPLASIDLNLMGA</sequence>
<dbReference type="KEGG" id="rmb:K529_008785"/>
<accession>A0A1B1A2Y7</accession>
<dbReference type="RefSeq" id="WP_005651703.1">
    <property type="nucleotide sequence ID" value="NZ_CP015230.1"/>
</dbReference>
<dbReference type="PANTHER" id="PTHR36174:SF1">
    <property type="entry name" value="LIPID II:GLYCINE GLYCYLTRANSFERASE"/>
    <property type="match status" value="1"/>
</dbReference>
<dbReference type="AlphaFoldDB" id="A0A1B1A2Y7"/>
<dbReference type="Pfam" id="PF13480">
    <property type="entry name" value="Acetyltransf_6"/>
    <property type="match status" value="1"/>
</dbReference>
<evidence type="ECO:0000313" key="3">
    <source>
        <dbReference type="Proteomes" id="UP000013243"/>
    </source>
</evidence>
<name>A0A1B1A2Y7_9RHOB</name>
<dbReference type="InterPro" id="IPR050644">
    <property type="entry name" value="PG_Glycine_Bridge_Synth"/>
</dbReference>
<dbReference type="STRING" id="1265309.K529_008785"/>
<evidence type="ECO:0000259" key="1">
    <source>
        <dbReference type="Pfam" id="PF13480"/>
    </source>
</evidence>
<dbReference type="InterPro" id="IPR038740">
    <property type="entry name" value="BioF2-like_GNAT_dom"/>
</dbReference>
<dbReference type="PANTHER" id="PTHR36174">
    <property type="entry name" value="LIPID II:GLYCINE GLYCYLTRANSFERASE"/>
    <property type="match status" value="1"/>
</dbReference>
<reference evidence="2 3" key="1">
    <citation type="journal article" date="2016" name="ISME J.">
        <title>Global occurrence and heterogeneity of the Roseobacter-clade species Ruegeria mobilis.</title>
        <authorList>
            <person name="Sonnenschein E."/>
            <person name="Gram L."/>
        </authorList>
    </citation>
    <scope>NUCLEOTIDE SEQUENCE [LARGE SCALE GENOMIC DNA]</scope>
    <source>
        <strain evidence="2 3">F1926</strain>
    </source>
</reference>
<feature type="domain" description="BioF2-like acetyltransferase" evidence="1">
    <location>
        <begin position="160"/>
        <end position="260"/>
    </location>
</feature>
<dbReference type="Gene3D" id="3.40.630.30">
    <property type="match status" value="1"/>
</dbReference>
<protein>
    <recommendedName>
        <fullName evidence="1">BioF2-like acetyltransferase domain-containing protein</fullName>
    </recommendedName>
</protein>
<dbReference type="GeneID" id="28249923"/>
<proteinExistence type="predicted"/>
<evidence type="ECO:0000313" key="2">
    <source>
        <dbReference type="EMBL" id="ANP40858.1"/>
    </source>
</evidence>